<proteinExistence type="predicted"/>
<protein>
    <recommendedName>
        <fullName evidence="2">histidine kinase</fullName>
        <ecNumber evidence="2">2.7.13.3</ecNumber>
    </recommendedName>
</protein>
<evidence type="ECO:0000256" key="1">
    <source>
        <dbReference type="ARBA" id="ARBA00000085"/>
    </source>
</evidence>
<dbReference type="EC" id="2.7.13.3" evidence="2"/>
<dbReference type="SUPFAM" id="SSF47384">
    <property type="entry name" value="Homodimeric domain of signal transducing histidine kinase"/>
    <property type="match status" value="1"/>
</dbReference>
<dbReference type="PANTHER" id="PTHR43065:SF10">
    <property type="entry name" value="PEROXIDE STRESS-ACTIVATED HISTIDINE KINASE MAK3"/>
    <property type="match status" value="1"/>
</dbReference>
<dbReference type="AlphaFoldDB" id="A0A6I3S440"/>
<dbReference type="Pfam" id="PF12974">
    <property type="entry name" value="Phosphonate-bd"/>
    <property type="match status" value="1"/>
</dbReference>
<evidence type="ECO:0000259" key="9">
    <source>
        <dbReference type="PROSITE" id="PS50109"/>
    </source>
</evidence>
<keyword evidence="6" id="KW-0418">Kinase</keyword>
<dbReference type="CDD" id="cd00082">
    <property type="entry name" value="HisKA"/>
    <property type="match status" value="1"/>
</dbReference>
<dbReference type="RefSeq" id="WP_155167920.1">
    <property type="nucleotide sequence ID" value="NZ_WNCA01000007.1"/>
</dbReference>
<name>A0A6I3S440_9BURK</name>
<dbReference type="Pfam" id="PF02518">
    <property type="entry name" value="HATPase_c"/>
    <property type="match status" value="1"/>
</dbReference>
<keyword evidence="7" id="KW-0067">ATP-binding</keyword>
<feature type="domain" description="Histidine kinase" evidence="9">
    <location>
        <begin position="371"/>
        <end position="584"/>
    </location>
</feature>
<dbReference type="InterPro" id="IPR036097">
    <property type="entry name" value="HisK_dim/P_sf"/>
</dbReference>
<evidence type="ECO:0000256" key="7">
    <source>
        <dbReference type="ARBA" id="ARBA00022840"/>
    </source>
</evidence>
<reference evidence="10 11" key="1">
    <citation type="journal article" date="2019" name="Nat. Med.">
        <title>A library of human gut bacterial isolates paired with longitudinal multiomics data enables mechanistic microbiome research.</title>
        <authorList>
            <person name="Poyet M."/>
            <person name="Groussin M."/>
            <person name="Gibbons S.M."/>
            <person name="Avila-Pacheco J."/>
            <person name="Jiang X."/>
            <person name="Kearney S.M."/>
            <person name="Perrotta A.R."/>
            <person name="Berdy B."/>
            <person name="Zhao S."/>
            <person name="Lieberman T.D."/>
            <person name="Swanson P.K."/>
            <person name="Smith M."/>
            <person name="Roesemann S."/>
            <person name="Alexander J.E."/>
            <person name="Rich S.A."/>
            <person name="Livny J."/>
            <person name="Vlamakis H."/>
            <person name="Clish C."/>
            <person name="Bullock K."/>
            <person name="Deik A."/>
            <person name="Scott J."/>
            <person name="Pierce K.A."/>
            <person name="Xavier R.J."/>
            <person name="Alm E.J."/>
        </authorList>
    </citation>
    <scope>NUCLEOTIDE SEQUENCE [LARGE SCALE GENOMIC DNA]</scope>
    <source>
        <strain evidence="10 11">BIOML-A2</strain>
    </source>
</reference>
<sequence>MFRSLFAFVFSIFISVSAASDAEPPITIGLIHFSPPLSTDMDFGPTLKHLQAFFAPRKVVAKVYQSPELEKAVEQGKIDFFFASSGFFYRMQPFGARDLATIVIAAKTKPNFGTAGVFFTRRDRKDINKFEDMKGKVLVANYETAFHGYRTGMAELENRGFNHEKFFKKVIFAGEKASAIINDIIAGSGDVGFVRACWLEEYELQNISVMDKLKVIGAKPGPIKCLHSTRAYPNNTFAATYKVDSELAREMTLALLSMKPEKDGQAWSIATDFKPVDDLYRSLKVGPYQYLREWSVKRVLTEFWPAFLIVILGIVGLVVHSWRAQKLVDRATTRLLAAEESRRRTLEKSRELAEKIEAQQKINLVGQLSSMFAHEMNQPLAACKYFVDGLKALRKQKRVPDEEMLDFSLGQMEHELKRASQIVNKVRDYSKKTVTREARVDLTSIVQEITQTLKVKFNNTVVVDVRCAPDVDVEGDPVETEILFWNLLKNAMEESQKVECPKVWVVLKTDEDSAILTVENSGRKLSAEDVAKLGTQTFKSEKSEGLGLGLVVVRSILEAMNGAIQYAPRDQGGLKVTVRLKRKI</sequence>
<dbReference type="Gene3D" id="1.10.287.130">
    <property type="match status" value="1"/>
</dbReference>
<evidence type="ECO:0000256" key="2">
    <source>
        <dbReference type="ARBA" id="ARBA00012438"/>
    </source>
</evidence>
<dbReference type="Gene3D" id="3.30.565.10">
    <property type="entry name" value="Histidine kinase-like ATPase, C-terminal domain"/>
    <property type="match status" value="1"/>
</dbReference>
<keyword evidence="8" id="KW-0902">Two-component regulatory system</keyword>
<dbReference type="InterPro" id="IPR005467">
    <property type="entry name" value="His_kinase_dom"/>
</dbReference>
<keyword evidence="4" id="KW-0808">Transferase</keyword>
<evidence type="ECO:0000256" key="3">
    <source>
        <dbReference type="ARBA" id="ARBA00022553"/>
    </source>
</evidence>
<evidence type="ECO:0000256" key="6">
    <source>
        <dbReference type="ARBA" id="ARBA00022777"/>
    </source>
</evidence>
<dbReference type="SUPFAM" id="SSF55874">
    <property type="entry name" value="ATPase domain of HSP90 chaperone/DNA topoisomerase II/histidine kinase"/>
    <property type="match status" value="1"/>
</dbReference>
<comment type="caution">
    <text evidence="10">The sequence shown here is derived from an EMBL/GenBank/DDBJ whole genome shotgun (WGS) entry which is preliminary data.</text>
</comment>
<dbReference type="GO" id="GO:0005524">
    <property type="term" value="F:ATP binding"/>
    <property type="evidence" value="ECO:0007669"/>
    <property type="project" value="UniProtKB-KW"/>
</dbReference>
<evidence type="ECO:0000313" key="10">
    <source>
        <dbReference type="EMBL" id="MTU43104.1"/>
    </source>
</evidence>
<organism evidence="10 11">
    <name type="scientific">Parasutterella excrementihominis</name>
    <dbReference type="NCBI Taxonomy" id="487175"/>
    <lineage>
        <taxon>Bacteria</taxon>
        <taxon>Pseudomonadati</taxon>
        <taxon>Pseudomonadota</taxon>
        <taxon>Betaproteobacteria</taxon>
        <taxon>Burkholderiales</taxon>
        <taxon>Sutterellaceae</taxon>
        <taxon>Parasutterella</taxon>
    </lineage>
</organism>
<dbReference type="Proteomes" id="UP000462362">
    <property type="component" value="Unassembled WGS sequence"/>
</dbReference>
<evidence type="ECO:0000313" key="11">
    <source>
        <dbReference type="Proteomes" id="UP000462362"/>
    </source>
</evidence>
<dbReference type="SMART" id="SM00388">
    <property type="entry name" value="HisKA"/>
    <property type="match status" value="1"/>
</dbReference>
<dbReference type="InterPro" id="IPR003594">
    <property type="entry name" value="HATPase_dom"/>
</dbReference>
<keyword evidence="3" id="KW-0597">Phosphoprotein</keyword>
<keyword evidence="5" id="KW-0547">Nucleotide-binding</keyword>
<dbReference type="InterPro" id="IPR036890">
    <property type="entry name" value="HATPase_C_sf"/>
</dbReference>
<dbReference type="Gene3D" id="3.40.190.10">
    <property type="entry name" value="Periplasmic binding protein-like II"/>
    <property type="match status" value="1"/>
</dbReference>
<evidence type="ECO:0000256" key="8">
    <source>
        <dbReference type="ARBA" id="ARBA00023012"/>
    </source>
</evidence>
<accession>A0A6I3S440</accession>
<evidence type="ECO:0000256" key="5">
    <source>
        <dbReference type="ARBA" id="ARBA00022741"/>
    </source>
</evidence>
<dbReference type="EMBL" id="WNCL01000013">
    <property type="protein sequence ID" value="MTU43104.1"/>
    <property type="molecule type" value="Genomic_DNA"/>
</dbReference>
<dbReference type="GO" id="GO:0000155">
    <property type="term" value="F:phosphorelay sensor kinase activity"/>
    <property type="evidence" value="ECO:0007669"/>
    <property type="project" value="InterPro"/>
</dbReference>
<gene>
    <name evidence="10" type="ORF">GMD42_05610</name>
</gene>
<evidence type="ECO:0000256" key="4">
    <source>
        <dbReference type="ARBA" id="ARBA00022679"/>
    </source>
</evidence>
<comment type="catalytic activity">
    <reaction evidence="1">
        <text>ATP + protein L-histidine = ADP + protein N-phospho-L-histidine.</text>
        <dbReference type="EC" id="2.7.13.3"/>
    </reaction>
</comment>
<dbReference type="PROSITE" id="PS50109">
    <property type="entry name" value="HIS_KIN"/>
    <property type="match status" value="1"/>
</dbReference>
<dbReference type="InterPro" id="IPR003661">
    <property type="entry name" value="HisK_dim/P_dom"/>
</dbReference>
<dbReference type="PANTHER" id="PTHR43065">
    <property type="entry name" value="SENSOR HISTIDINE KINASE"/>
    <property type="match status" value="1"/>
</dbReference>
<dbReference type="Pfam" id="PF00512">
    <property type="entry name" value="HisKA"/>
    <property type="match status" value="1"/>
</dbReference>
<dbReference type="SMART" id="SM00387">
    <property type="entry name" value="HATPase_c"/>
    <property type="match status" value="1"/>
</dbReference>
<dbReference type="SUPFAM" id="SSF53850">
    <property type="entry name" value="Periplasmic binding protein-like II"/>
    <property type="match status" value="1"/>
</dbReference>